<evidence type="ECO:0000313" key="5">
    <source>
        <dbReference type="Proteomes" id="UP001175271"/>
    </source>
</evidence>
<feature type="coiled-coil region" evidence="2">
    <location>
        <begin position="749"/>
        <end position="776"/>
    </location>
</feature>
<comment type="similarity">
    <text evidence="1">Belongs to the eukaryotic initiation factor 4E family.</text>
</comment>
<evidence type="ECO:0000256" key="1">
    <source>
        <dbReference type="RuleBase" id="RU004374"/>
    </source>
</evidence>
<dbReference type="Proteomes" id="UP001175271">
    <property type="component" value="Unassembled WGS sequence"/>
</dbReference>
<dbReference type="InterPro" id="IPR016024">
    <property type="entry name" value="ARM-type_fold"/>
</dbReference>
<dbReference type="InterPro" id="IPR001040">
    <property type="entry name" value="TIF_eIF_4E"/>
</dbReference>
<feature type="region of interest" description="Disordered" evidence="3">
    <location>
        <begin position="850"/>
        <end position="919"/>
    </location>
</feature>
<dbReference type="SUPFAM" id="SSF55418">
    <property type="entry name" value="eIF4e-like"/>
    <property type="match status" value="2"/>
</dbReference>
<evidence type="ECO:0000313" key="4">
    <source>
        <dbReference type="EMBL" id="KAK0412587.1"/>
    </source>
</evidence>
<keyword evidence="1" id="KW-0694">RNA-binding</keyword>
<dbReference type="InterPro" id="IPR011989">
    <property type="entry name" value="ARM-like"/>
</dbReference>
<feature type="compositionally biased region" description="Basic and acidic residues" evidence="3">
    <location>
        <begin position="909"/>
        <end position="919"/>
    </location>
</feature>
<dbReference type="EMBL" id="JAUCMV010000003">
    <property type="protein sequence ID" value="KAK0412587.1"/>
    <property type="molecule type" value="Genomic_DNA"/>
</dbReference>
<reference evidence="4" key="1">
    <citation type="submission" date="2023-06" db="EMBL/GenBank/DDBJ databases">
        <title>Genomic analysis of the entomopathogenic nematode Steinernema hermaphroditum.</title>
        <authorList>
            <person name="Schwarz E.M."/>
            <person name="Heppert J.K."/>
            <person name="Baniya A."/>
            <person name="Schwartz H.T."/>
            <person name="Tan C.-H."/>
            <person name="Antoshechkin I."/>
            <person name="Sternberg P.W."/>
            <person name="Goodrich-Blair H."/>
            <person name="Dillman A.R."/>
        </authorList>
    </citation>
    <scope>NUCLEOTIDE SEQUENCE</scope>
    <source>
        <strain evidence="4">PS9179</strain>
        <tissue evidence="4">Whole animal</tissue>
    </source>
</reference>
<evidence type="ECO:0000256" key="2">
    <source>
        <dbReference type="SAM" id="Coils"/>
    </source>
</evidence>
<dbReference type="GO" id="GO:0000340">
    <property type="term" value="F:RNA 7-methylguanosine cap binding"/>
    <property type="evidence" value="ECO:0007669"/>
    <property type="project" value="TreeGrafter"/>
</dbReference>
<dbReference type="Gene3D" id="1.25.10.10">
    <property type="entry name" value="Leucine-rich Repeat Variant"/>
    <property type="match status" value="1"/>
</dbReference>
<name>A0AA39HXA6_9BILA</name>
<proteinExistence type="inferred from homology"/>
<dbReference type="PANTHER" id="PTHR11960">
    <property type="entry name" value="EUKARYOTIC TRANSLATION INITIATION FACTOR 4E RELATED"/>
    <property type="match status" value="1"/>
</dbReference>
<feature type="compositionally biased region" description="Basic and acidic residues" evidence="3">
    <location>
        <begin position="856"/>
        <end position="867"/>
    </location>
</feature>
<dbReference type="SUPFAM" id="SSF48371">
    <property type="entry name" value="ARM repeat"/>
    <property type="match status" value="1"/>
</dbReference>
<sequence>MTSTWILWLSDNGGSETWEKSLKQLGVVNSASDFNDLYKQLPKPSELVHGVGYHLFKDELVPDLNQQHGKGGRWVISEKFRHLKQWTVNEMWYSICKAVVEGKFKKYGEQICGVYAKIRTKTNKVSLWTKDASLEEENRAIGRIFRSVVGCNVNEHITYFPPIKDPPSVMTNTWMLWLSDNGGSETWEQSLKQLGVVKTLKEFDDLHEQLPKPSELVNGLDYYLFKDGLIPDWKHPEQHENGGRWVVYEKFRYKKQWTADKMWYSMCKAVIEGKFKKYGDHICGVQVKIRHKTNKLLLWTQEAKFGKENEAIGGILKSVIECSRSEQISPIDATDSHRNRSTRADKSERGQLLAPPAKCLKPMELLEGLMCADGEYAFSCAFTLWFLMDRDFAAVRKKLTNEKFMTVVEAMRLKTEKNPELRDELMKILCILTRYSVIVWENIDKKIREPIVDILHDVLNEKTSKSEACRNAVRLLAVCESDSDKSIRLLDGCIEMLKKDYNTVTVVEGEIVEYSCMLIGLLFRNERVQAKKEQHVFAHYIIAKAGLMQHIMNHLVKHNPADADVQRDGMKLTKKNTVEVFVWEYIAEFLVDVMFFSHVQGIVYLYKLGFFDYIFDLFDKPNHQGRFKAARFLDEAFEKDKDFFRNVISYHNAKSMAKMFMKVLHDPSADSKRVSLVLSFAQQLFAKADSSQLKDLCEVGLICVFHHSECFRTGDLRAWSNDFFNLHCIAYNFENRLEKYCSQHPEKSCRREQHAIELLKNARQEFEERFQEFRNVPKGFKRIEPEEGYSEDSQIEVNINFKDPDILIQLLNAQSSVLNVQQRRNGDVSPFVNRVRAMLLFLRLSHSTKLSSAAKGEQDDTKMKKAENASGAFGEGREENGHPAFPQLRAKHQSKHPATIAPSAPQMCDGHDGSAEKCV</sequence>
<accession>A0AA39HXA6</accession>
<dbReference type="Pfam" id="PF01652">
    <property type="entry name" value="IF4E"/>
    <property type="match status" value="2"/>
</dbReference>
<dbReference type="GO" id="GO:0003743">
    <property type="term" value="F:translation initiation factor activity"/>
    <property type="evidence" value="ECO:0007669"/>
    <property type="project" value="UniProtKB-KW"/>
</dbReference>
<keyword evidence="1" id="KW-0396">Initiation factor</keyword>
<dbReference type="Gene3D" id="3.30.760.10">
    <property type="entry name" value="RNA Cap, Translation Initiation Factor Eif4e"/>
    <property type="match status" value="2"/>
</dbReference>
<feature type="compositionally biased region" description="Basic and acidic residues" evidence="3">
    <location>
        <begin position="334"/>
        <end position="349"/>
    </location>
</feature>
<dbReference type="InterPro" id="IPR023398">
    <property type="entry name" value="TIF_eIF4e-like"/>
</dbReference>
<evidence type="ECO:0000256" key="3">
    <source>
        <dbReference type="SAM" id="MobiDB-lite"/>
    </source>
</evidence>
<feature type="region of interest" description="Disordered" evidence="3">
    <location>
        <begin position="331"/>
        <end position="350"/>
    </location>
</feature>
<keyword evidence="2" id="KW-0175">Coiled coil</keyword>
<protein>
    <submittedName>
        <fullName evidence="4">Uncharacterized protein</fullName>
    </submittedName>
</protein>
<comment type="caution">
    <text evidence="4">The sequence shown here is derived from an EMBL/GenBank/DDBJ whole genome shotgun (WGS) entry which is preliminary data.</text>
</comment>
<keyword evidence="1" id="KW-0648">Protein biosynthesis</keyword>
<keyword evidence="5" id="KW-1185">Reference proteome</keyword>
<organism evidence="4 5">
    <name type="scientific">Steinernema hermaphroditum</name>
    <dbReference type="NCBI Taxonomy" id="289476"/>
    <lineage>
        <taxon>Eukaryota</taxon>
        <taxon>Metazoa</taxon>
        <taxon>Ecdysozoa</taxon>
        <taxon>Nematoda</taxon>
        <taxon>Chromadorea</taxon>
        <taxon>Rhabditida</taxon>
        <taxon>Tylenchina</taxon>
        <taxon>Panagrolaimomorpha</taxon>
        <taxon>Strongyloidoidea</taxon>
        <taxon>Steinernematidae</taxon>
        <taxon>Steinernema</taxon>
    </lineage>
</organism>
<dbReference type="GO" id="GO:0016281">
    <property type="term" value="C:eukaryotic translation initiation factor 4F complex"/>
    <property type="evidence" value="ECO:0007669"/>
    <property type="project" value="TreeGrafter"/>
</dbReference>
<dbReference type="AlphaFoldDB" id="A0AA39HXA6"/>
<gene>
    <name evidence="4" type="ORF">QR680_006298</name>
</gene>